<evidence type="ECO:0000313" key="2">
    <source>
        <dbReference type="EMBL" id="OLZ50129.1"/>
    </source>
</evidence>
<dbReference type="Pfam" id="PF04734">
    <property type="entry name" value="Ceramidase_alk"/>
    <property type="match status" value="1"/>
</dbReference>
<proteinExistence type="predicted"/>
<dbReference type="AlphaFoldDB" id="A0A1R0KR53"/>
<organism evidence="2 3">
    <name type="scientific">Amycolatopsis coloradensis</name>
    <dbReference type="NCBI Taxonomy" id="76021"/>
    <lineage>
        <taxon>Bacteria</taxon>
        <taxon>Bacillati</taxon>
        <taxon>Actinomycetota</taxon>
        <taxon>Actinomycetes</taxon>
        <taxon>Pseudonocardiales</taxon>
        <taxon>Pseudonocardiaceae</taxon>
        <taxon>Amycolatopsis</taxon>
    </lineage>
</organism>
<dbReference type="STRING" id="76021.BS329_20845"/>
<name>A0A1R0KR53_9PSEU</name>
<dbReference type="Proteomes" id="UP000187486">
    <property type="component" value="Unassembled WGS sequence"/>
</dbReference>
<sequence>MAIAVGKVDITPGLGIALAGYAGDGPRAATGVNRPLYARCTIIWDTGVPNIIVTADVLAFPPSIHRAIRSRITALGVASSDFVLTATHTHNGPVINDDVTAYTLYNIADPSPERDTIRAYAARLQDQIVDLVRETLTETPTACTLDYQVADEDFSYNREGLSSVERDLPVLVARTLDGAAIAVLFGYGCHPVSGPGETLIDPDYTGLAVSVIEDNAGIFAQFLTGAAGDQNPRNASSWPALAADGTDLGQTVLTTLATPGRPISGPILTAYRDVDIKLDITDTPDNLAVARANFAVRQANSPGWISRHAESMINQIDAHSFTFSTPVPVQVWRFSGGTPLRMVMIGGEPVAGYAAHCRDNYGGSDGIWISGYAGEVPAYLPSDELLTTGGAWHYACGWSTDYPGMGGGAMCAYGLIAHYLRNAQGNGVEHTLIAALTSML</sequence>
<dbReference type="InterPro" id="IPR031329">
    <property type="entry name" value="NEUT/ALK_ceramidase_N"/>
</dbReference>
<dbReference type="EMBL" id="MQUQ01000011">
    <property type="protein sequence ID" value="OLZ50129.1"/>
    <property type="molecule type" value="Genomic_DNA"/>
</dbReference>
<keyword evidence="3" id="KW-1185">Reference proteome</keyword>
<reference evidence="2 3" key="1">
    <citation type="submission" date="2016-01" db="EMBL/GenBank/DDBJ databases">
        <title>Amycolatopsis coloradensis genome sequencing and assembly.</title>
        <authorList>
            <person name="Mayilraj S."/>
        </authorList>
    </citation>
    <scope>NUCLEOTIDE SEQUENCE [LARGE SCALE GENOMIC DNA]</scope>
    <source>
        <strain evidence="2 3">DSM 44225</strain>
    </source>
</reference>
<evidence type="ECO:0000259" key="1">
    <source>
        <dbReference type="Pfam" id="PF04734"/>
    </source>
</evidence>
<feature type="domain" description="Neutral/alkaline non-lysosomal ceramidase N-terminal" evidence="1">
    <location>
        <begin position="3"/>
        <end position="121"/>
    </location>
</feature>
<evidence type="ECO:0000313" key="3">
    <source>
        <dbReference type="Proteomes" id="UP000187486"/>
    </source>
</evidence>
<comment type="caution">
    <text evidence="2">The sequence shown here is derived from an EMBL/GenBank/DDBJ whole genome shotgun (WGS) entry which is preliminary data.</text>
</comment>
<gene>
    <name evidence="2" type="ORF">BS329_20845</name>
</gene>
<accession>A0A1R0KR53</accession>
<protein>
    <recommendedName>
        <fullName evidence="1">Neutral/alkaline non-lysosomal ceramidase N-terminal domain-containing protein</fullName>
    </recommendedName>
</protein>